<sequence>MTMSLRVIVPPHPLISHWLTILRNTTTPEILYATGLEQLGTWLTYEALRDWIPSKKEQITTSSGTTECSIIDPNIPILAIPYLPAGLELYRGARNLIPNSNLCIGGIPTEIEENAGIIFYIDQITTGENLLKDLNYLKDKKIDSRRIRVITALAANKGLKEIGENIQDLNIYCACIDPELISESELSPGIGDPSLRIKTRVTSSD</sequence>
<organism evidence="2 3">
    <name type="scientific">Prochlorococcus marinus XMU1408</name>
    <dbReference type="NCBI Taxonomy" id="2213228"/>
    <lineage>
        <taxon>Bacteria</taxon>
        <taxon>Bacillati</taxon>
        <taxon>Cyanobacteriota</taxon>
        <taxon>Cyanophyceae</taxon>
        <taxon>Synechococcales</taxon>
        <taxon>Prochlorococcaceae</taxon>
        <taxon>Prochlorococcus</taxon>
    </lineage>
</organism>
<evidence type="ECO:0000313" key="3">
    <source>
        <dbReference type="Proteomes" id="UP000247807"/>
    </source>
</evidence>
<dbReference type="Gene3D" id="3.40.50.2020">
    <property type="match status" value="1"/>
</dbReference>
<evidence type="ECO:0000313" key="2">
    <source>
        <dbReference type="EMBL" id="PYE02922.1"/>
    </source>
</evidence>
<dbReference type="InterPro" id="IPR000836">
    <property type="entry name" value="PRTase_dom"/>
</dbReference>
<evidence type="ECO:0000259" key="1">
    <source>
        <dbReference type="Pfam" id="PF14681"/>
    </source>
</evidence>
<name>A0A318R5Q4_PROMR</name>
<keyword evidence="2" id="KW-0328">Glycosyltransferase</keyword>
<reference evidence="2 3" key="1">
    <citation type="journal article" date="2018" name="Appl. Environ. Microbiol.">
        <title>Genome rearrangement shapes Prochlorococcus ecological adaptation.</title>
        <authorList>
            <person name="Yan W."/>
            <person name="Wei S."/>
            <person name="Wang Q."/>
            <person name="Xiao X."/>
            <person name="Zeng Q."/>
            <person name="Jiao N."/>
            <person name="Zhang R."/>
        </authorList>
    </citation>
    <scope>NUCLEOTIDE SEQUENCE [LARGE SCALE GENOMIC DNA]</scope>
    <source>
        <strain evidence="2 3">XMU1408</strain>
    </source>
</reference>
<dbReference type="EMBL" id="QJUE01000002">
    <property type="protein sequence ID" value="PYE02922.1"/>
    <property type="molecule type" value="Genomic_DNA"/>
</dbReference>
<dbReference type="Pfam" id="PF14681">
    <property type="entry name" value="UPRTase"/>
    <property type="match status" value="1"/>
</dbReference>
<comment type="caution">
    <text evidence="2">The sequence shown here is derived from an EMBL/GenBank/DDBJ whole genome shotgun (WGS) entry which is preliminary data.</text>
</comment>
<dbReference type="RefSeq" id="WP_158466417.1">
    <property type="nucleotide sequence ID" value="NZ_QJUE01000002.1"/>
</dbReference>
<proteinExistence type="predicted"/>
<dbReference type="GO" id="GO:0016757">
    <property type="term" value="F:glycosyltransferase activity"/>
    <property type="evidence" value="ECO:0007669"/>
    <property type="project" value="UniProtKB-KW"/>
</dbReference>
<dbReference type="SUPFAM" id="SSF53271">
    <property type="entry name" value="PRTase-like"/>
    <property type="match status" value="1"/>
</dbReference>
<dbReference type="Proteomes" id="UP000247807">
    <property type="component" value="Unassembled WGS sequence"/>
</dbReference>
<gene>
    <name evidence="2" type="ORF">DNJ73_04015</name>
</gene>
<protein>
    <submittedName>
        <fullName evidence="2">Uracil phosphoribosyltransferase</fullName>
    </submittedName>
</protein>
<dbReference type="OrthoDB" id="9781675at2"/>
<dbReference type="AlphaFoldDB" id="A0A318R5Q4"/>
<keyword evidence="2" id="KW-0808">Transferase</keyword>
<dbReference type="InterPro" id="IPR029057">
    <property type="entry name" value="PRTase-like"/>
</dbReference>
<feature type="domain" description="Phosphoribosyltransferase" evidence="1">
    <location>
        <begin position="9"/>
        <end position="193"/>
    </location>
</feature>
<accession>A0A318R5Q4</accession>